<keyword evidence="1" id="KW-0812">Transmembrane</keyword>
<dbReference type="GO" id="GO:0008168">
    <property type="term" value="F:methyltransferase activity"/>
    <property type="evidence" value="ECO:0007669"/>
    <property type="project" value="UniProtKB-KW"/>
</dbReference>
<dbReference type="AlphaFoldDB" id="A0A7W7KDU2"/>
<dbReference type="GO" id="GO:0032259">
    <property type="term" value="P:methylation"/>
    <property type="evidence" value="ECO:0007669"/>
    <property type="project" value="UniProtKB-KW"/>
</dbReference>
<keyword evidence="3" id="KW-1185">Reference proteome</keyword>
<dbReference type="Proteomes" id="UP000555448">
    <property type="component" value="Unassembled WGS sequence"/>
</dbReference>
<keyword evidence="2" id="KW-0489">Methyltransferase</keyword>
<name>A0A7W7KDU2_9SPHN</name>
<comment type="caution">
    <text evidence="2">The sequence shown here is derived from an EMBL/GenBank/DDBJ whole genome shotgun (WGS) entry which is preliminary data.</text>
</comment>
<evidence type="ECO:0000313" key="2">
    <source>
        <dbReference type="EMBL" id="MBB4860383.1"/>
    </source>
</evidence>
<feature type="transmembrane region" description="Helical" evidence="1">
    <location>
        <begin position="68"/>
        <end position="93"/>
    </location>
</feature>
<accession>A0A7W7KDU2</accession>
<keyword evidence="1" id="KW-0472">Membrane</keyword>
<evidence type="ECO:0000313" key="3">
    <source>
        <dbReference type="Proteomes" id="UP000555448"/>
    </source>
</evidence>
<dbReference type="EMBL" id="JACHLR010000021">
    <property type="protein sequence ID" value="MBB4860383.1"/>
    <property type="molecule type" value="Genomic_DNA"/>
</dbReference>
<reference evidence="2 3" key="1">
    <citation type="submission" date="2020-08" db="EMBL/GenBank/DDBJ databases">
        <title>Functional genomics of gut bacteria from endangered species of beetles.</title>
        <authorList>
            <person name="Carlos-Shanley C."/>
        </authorList>
    </citation>
    <scope>NUCLEOTIDE SEQUENCE [LARGE SCALE GENOMIC DNA]</scope>
    <source>
        <strain evidence="2 3">S00245</strain>
    </source>
</reference>
<sequence length="98" mass="10659">MPDNLPSGIPHEMYAILIRIEAGGVRTEEKVDSLRSDMVRVVLTQDDHEGRIRKIETWMAKADAKVSLIGLLAKVICGLFSAQIAGFVIYLAAGYAGS</sequence>
<organism evidence="2 3">
    <name type="scientific">Novosphingobium chloroacetimidivorans</name>
    <dbReference type="NCBI Taxonomy" id="1428314"/>
    <lineage>
        <taxon>Bacteria</taxon>
        <taxon>Pseudomonadati</taxon>
        <taxon>Pseudomonadota</taxon>
        <taxon>Alphaproteobacteria</taxon>
        <taxon>Sphingomonadales</taxon>
        <taxon>Sphingomonadaceae</taxon>
        <taxon>Novosphingobium</taxon>
    </lineage>
</organism>
<evidence type="ECO:0000256" key="1">
    <source>
        <dbReference type="SAM" id="Phobius"/>
    </source>
</evidence>
<dbReference type="RefSeq" id="WP_184249043.1">
    <property type="nucleotide sequence ID" value="NZ_JACHLR010000021.1"/>
</dbReference>
<gene>
    <name evidence="2" type="ORF">HNO88_003726</name>
</gene>
<protein>
    <submittedName>
        <fullName evidence="2">Tetrahydromethanopterin S-methyltransferase subunit A</fullName>
    </submittedName>
</protein>
<proteinExistence type="predicted"/>
<keyword evidence="1" id="KW-1133">Transmembrane helix</keyword>
<keyword evidence="2" id="KW-0808">Transferase</keyword>